<protein>
    <submittedName>
        <fullName evidence="4">Heat-shock protein</fullName>
    </submittedName>
</protein>
<evidence type="ECO:0000259" key="3">
    <source>
        <dbReference type="PROSITE" id="PS01031"/>
    </source>
</evidence>
<dbReference type="AlphaFoldDB" id="A0A2A8D0I6"/>
<keyword evidence="5" id="KW-1185">Reference proteome</keyword>
<dbReference type="PANTHER" id="PTHR11527">
    <property type="entry name" value="HEAT-SHOCK PROTEIN 20 FAMILY MEMBER"/>
    <property type="match status" value="1"/>
</dbReference>
<proteinExistence type="inferred from homology"/>
<dbReference type="InterPro" id="IPR002068">
    <property type="entry name" value="A-crystallin/Hsp20_dom"/>
</dbReference>
<feature type="domain" description="SHSP" evidence="3">
    <location>
        <begin position="36"/>
        <end position="146"/>
    </location>
</feature>
<organism evidence="4 5">
    <name type="scientific">Longibacter salinarum</name>
    <dbReference type="NCBI Taxonomy" id="1850348"/>
    <lineage>
        <taxon>Bacteria</taxon>
        <taxon>Pseudomonadati</taxon>
        <taxon>Rhodothermota</taxon>
        <taxon>Rhodothermia</taxon>
        <taxon>Rhodothermales</taxon>
        <taxon>Salisaetaceae</taxon>
        <taxon>Longibacter</taxon>
    </lineage>
</organism>
<reference evidence="4 5" key="1">
    <citation type="submission" date="2017-10" db="EMBL/GenBank/DDBJ databases">
        <title>Draft genome of Longibacter Salinarum.</title>
        <authorList>
            <person name="Goh K.M."/>
            <person name="Shamsir M.S."/>
            <person name="Lim S.W."/>
        </authorList>
    </citation>
    <scope>NUCLEOTIDE SEQUENCE [LARGE SCALE GENOMIC DNA]</scope>
    <source>
        <strain evidence="4 5">KCTC 52045</strain>
    </source>
</reference>
<dbReference type="Proteomes" id="UP000220102">
    <property type="component" value="Unassembled WGS sequence"/>
</dbReference>
<evidence type="ECO:0000313" key="5">
    <source>
        <dbReference type="Proteomes" id="UP000220102"/>
    </source>
</evidence>
<dbReference type="PROSITE" id="PS01031">
    <property type="entry name" value="SHSP"/>
    <property type="match status" value="1"/>
</dbReference>
<evidence type="ECO:0000256" key="2">
    <source>
        <dbReference type="RuleBase" id="RU003616"/>
    </source>
</evidence>
<evidence type="ECO:0000256" key="1">
    <source>
        <dbReference type="PROSITE-ProRule" id="PRU00285"/>
    </source>
</evidence>
<dbReference type="EMBL" id="PDEQ01000002">
    <property type="protein sequence ID" value="PEN14391.1"/>
    <property type="molecule type" value="Genomic_DNA"/>
</dbReference>
<dbReference type="RefSeq" id="WP_098074572.1">
    <property type="nucleotide sequence ID" value="NZ_PDEQ01000002.1"/>
</dbReference>
<dbReference type="CDD" id="cd06464">
    <property type="entry name" value="ACD_sHsps-like"/>
    <property type="match status" value="1"/>
</dbReference>
<dbReference type="SUPFAM" id="SSF49764">
    <property type="entry name" value="HSP20-like chaperones"/>
    <property type="match status" value="1"/>
</dbReference>
<dbReference type="InterPro" id="IPR008978">
    <property type="entry name" value="HSP20-like_chaperone"/>
</dbReference>
<dbReference type="Gene3D" id="2.60.40.790">
    <property type="match status" value="1"/>
</dbReference>
<dbReference type="InterPro" id="IPR031107">
    <property type="entry name" value="Small_HSP"/>
</dbReference>
<comment type="caution">
    <text evidence="4">The sequence shown here is derived from an EMBL/GenBank/DDBJ whole genome shotgun (WGS) entry which is preliminary data.</text>
</comment>
<name>A0A2A8D0I6_9BACT</name>
<accession>A0A2A8D0I6</accession>
<evidence type="ECO:0000313" key="4">
    <source>
        <dbReference type="EMBL" id="PEN14391.1"/>
    </source>
</evidence>
<comment type="similarity">
    <text evidence="1 2">Belongs to the small heat shock protein (HSP20) family.</text>
</comment>
<dbReference type="Pfam" id="PF00011">
    <property type="entry name" value="HSP20"/>
    <property type="match status" value="1"/>
</dbReference>
<sequence length="146" mass="16693">MTQMTRHSPTRTLRDLQREVDDIFGRFFSEGSGSGSNTTTWTPRTDMVESEEGYHLQLDVPGMSKDDLNINIQNNTLTISGERSMQRTSEGEERVRVERAFGTFHRTFALPRSVDAENIQAKYEDGVLTVNVPKAENAQRRRIEIE</sequence>
<gene>
    <name evidence="4" type="ORF">CRI94_04995</name>
</gene>
<dbReference type="OrthoDB" id="9814487at2"/>